<dbReference type="Proteomes" id="UP000295122">
    <property type="component" value="Unassembled WGS sequence"/>
</dbReference>
<proteinExistence type="predicted"/>
<feature type="chain" id="PRO_5020379482" description="DUF1236 domain-containing protein" evidence="1">
    <location>
        <begin position="27"/>
        <end position="156"/>
    </location>
</feature>
<evidence type="ECO:0000256" key="1">
    <source>
        <dbReference type="SAM" id="SignalP"/>
    </source>
</evidence>
<accession>A0A4R7C8D7</accession>
<organism evidence="2 3">
    <name type="scientific">Enterovirga rhinocerotis</name>
    <dbReference type="NCBI Taxonomy" id="1339210"/>
    <lineage>
        <taxon>Bacteria</taxon>
        <taxon>Pseudomonadati</taxon>
        <taxon>Pseudomonadota</taxon>
        <taxon>Alphaproteobacteria</taxon>
        <taxon>Hyphomicrobiales</taxon>
        <taxon>Methylobacteriaceae</taxon>
        <taxon>Enterovirga</taxon>
    </lineage>
</organism>
<reference evidence="2 3" key="1">
    <citation type="submission" date="2019-03" db="EMBL/GenBank/DDBJ databases">
        <title>Genomic Encyclopedia of Type Strains, Phase IV (KMG-IV): sequencing the most valuable type-strain genomes for metagenomic binning, comparative biology and taxonomic classification.</title>
        <authorList>
            <person name="Goeker M."/>
        </authorList>
    </citation>
    <scope>NUCLEOTIDE SEQUENCE [LARGE SCALE GENOMIC DNA]</scope>
    <source>
        <strain evidence="2 3">DSM 25903</strain>
    </source>
</reference>
<evidence type="ECO:0008006" key="4">
    <source>
        <dbReference type="Google" id="ProtNLM"/>
    </source>
</evidence>
<sequence>MNQVTKGAIVGGALLAAVGVTTAASAQQPLAVVVRPVAAVVQAPFTLLGLPATTGYNPEPARQAAVAYTSYDWAVVRPGVLKATGPHHINPANADYRRPIVLRRGSTVPAYVETAPVANISTPGMVRNATYDFFVSPQRHVVFVHPVTRQVVQITR</sequence>
<evidence type="ECO:0000313" key="2">
    <source>
        <dbReference type="EMBL" id="TDR94708.1"/>
    </source>
</evidence>
<dbReference type="RefSeq" id="WP_133769575.1">
    <property type="nucleotide sequence ID" value="NZ_SNZR01000011.1"/>
</dbReference>
<feature type="signal peptide" evidence="1">
    <location>
        <begin position="1"/>
        <end position="26"/>
    </location>
</feature>
<dbReference type="AlphaFoldDB" id="A0A4R7C8D7"/>
<evidence type="ECO:0000313" key="3">
    <source>
        <dbReference type="Proteomes" id="UP000295122"/>
    </source>
</evidence>
<keyword evidence="3" id="KW-1185">Reference proteome</keyword>
<dbReference type="EMBL" id="SNZR01000011">
    <property type="protein sequence ID" value="TDR94708.1"/>
    <property type="molecule type" value="Genomic_DNA"/>
</dbReference>
<comment type="caution">
    <text evidence="2">The sequence shown here is derived from an EMBL/GenBank/DDBJ whole genome shotgun (WGS) entry which is preliminary data.</text>
</comment>
<protein>
    <recommendedName>
        <fullName evidence="4">DUF1236 domain-containing protein</fullName>
    </recommendedName>
</protein>
<gene>
    <name evidence="2" type="ORF">EV668_1996</name>
</gene>
<keyword evidence="1" id="KW-0732">Signal</keyword>
<name>A0A4R7C8D7_9HYPH</name>